<evidence type="ECO:0000256" key="1">
    <source>
        <dbReference type="SAM" id="MobiDB-lite"/>
    </source>
</evidence>
<feature type="region of interest" description="Disordered" evidence="1">
    <location>
        <begin position="378"/>
        <end position="426"/>
    </location>
</feature>
<reference evidence="2 3" key="1">
    <citation type="journal article" date="2021" name="Sci. Rep.">
        <title>Genome sequencing of the multicellular alga Astrephomene provides insights into convergent evolution of germ-soma differentiation.</title>
        <authorList>
            <person name="Yamashita S."/>
            <person name="Yamamoto K."/>
            <person name="Matsuzaki R."/>
            <person name="Suzuki S."/>
            <person name="Yamaguchi H."/>
            <person name="Hirooka S."/>
            <person name="Minakuchi Y."/>
            <person name="Miyagishima S."/>
            <person name="Kawachi M."/>
            <person name="Toyoda A."/>
            <person name="Nozaki H."/>
        </authorList>
    </citation>
    <scope>NUCLEOTIDE SEQUENCE [LARGE SCALE GENOMIC DNA]</scope>
    <source>
        <strain evidence="2 3">NIES-4017</strain>
    </source>
</reference>
<dbReference type="Proteomes" id="UP001054857">
    <property type="component" value="Unassembled WGS sequence"/>
</dbReference>
<evidence type="ECO:0000313" key="3">
    <source>
        <dbReference type="Proteomes" id="UP001054857"/>
    </source>
</evidence>
<name>A0AAD3DUD1_9CHLO</name>
<feature type="compositionally biased region" description="Pro residues" evidence="1">
    <location>
        <begin position="411"/>
        <end position="424"/>
    </location>
</feature>
<keyword evidence="3" id="KW-1185">Reference proteome</keyword>
<protein>
    <submittedName>
        <fullName evidence="2">Uncharacterized protein</fullName>
    </submittedName>
</protein>
<feature type="compositionally biased region" description="Basic and acidic residues" evidence="1">
    <location>
        <begin position="49"/>
        <end position="58"/>
    </location>
</feature>
<feature type="non-terminal residue" evidence="2">
    <location>
        <position position="863"/>
    </location>
</feature>
<dbReference type="EMBL" id="BMAR01000022">
    <property type="protein sequence ID" value="GFR48176.1"/>
    <property type="molecule type" value="Genomic_DNA"/>
</dbReference>
<feature type="compositionally biased region" description="Low complexity" evidence="1">
    <location>
        <begin position="494"/>
        <end position="514"/>
    </location>
</feature>
<feature type="region of interest" description="Disordered" evidence="1">
    <location>
        <begin position="1"/>
        <end position="132"/>
    </location>
</feature>
<feature type="compositionally biased region" description="Basic residues" evidence="1">
    <location>
        <begin position="455"/>
        <end position="474"/>
    </location>
</feature>
<feature type="compositionally biased region" description="Low complexity" evidence="1">
    <location>
        <begin position="34"/>
        <end position="47"/>
    </location>
</feature>
<proteinExistence type="predicted"/>
<sequence>PVKSLTADLEFPTGPTARVEDRADGAGEEKERASVVTMVPTVTATAAERPPEEGLVKEDADEAFSAGGGGDSMADVGCTRVTPAGTEDLGNGEKAPIGGATTRATSPPPLPQAPCTPVSGPPPQQPQQPQHPLGILRDASWLYCEAPESPFVAAASAASGSAAAPLNVLLSPPPLGRAPSAVLRGTLVGRPVPAAAAPTAATAAAAVQKALPLATTMAAVAGAGGVTPSSVLSYKALTTTRFVSYKVHNHNGQPFATAAANVANAFNALLAAPAGSTEATASPGAAVQAPLAGGRLPEPPSAGGVSTVAVSPNGASAATGVSNGVQQQPSPAPSLPVPYITSLPYMSLARSVVVEGCVHLLSVVSSIQGCDPRVTPPSAADPFDSNRPCPRRHSPIATTAASGSREALLPLTPPPPPSPSPPPQLLFHAEVDDMDALASSLPDLIHTWTRQEREHRRHLGHQQHSRHRGQHSPRHQPDPAAVRRRSLEYGSGLSSATPPDAATTGAAAAPRSAGAAAAEGEGGAWLSPVAVSCRTPEGAGVRAGSGDGRSSKETSVEAAAAENGYVEVQVAILPELVQRQQQQLQGRPLYGTPPDPQEGAVRHDLSPAVVRIVAVGTCGGVVLDELVEVPYSSPPPFGDFGSVNADSGDCGDSGDSGDCGGIGGGSFASEGDGGDPDVPICFGCGNSSSWFIFQIRLPRPVHPGVVYLHLLPSPGADNTATAPVSAATAASSCGRDNVSHHAHSAVHRPLATLPLLVLPSTAAAEEICGLYDNMTSELQRLWLLMRTNDGGSDEDGDSALPSYGDAGTARAVAFQDHFLPFANDAAHLITSCHALVQGRSAATVTYSGSSAGGGGGGMYGNGR</sequence>
<evidence type="ECO:0000313" key="2">
    <source>
        <dbReference type="EMBL" id="GFR48176.1"/>
    </source>
</evidence>
<feature type="non-terminal residue" evidence="2">
    <location>
        <position position="1"/>
    </location>
</feature>
<accession>A0AAD3DUD1</accession>
<feature type="region of interest" description="Disordered" evidence="1">
    <location>
        <begin position="452"/>
        <end position="514"/>
    </location>
</feature>
<dbReference type="AlphaFoldDB" id="A0AAD3DUD1"/>
<comment type="caution">
    <text evidence="2">The sequence shown here is derived from an EMBL/GenBank/DDBJ whole genome shotgun (WGS) entry which is preliminary data.</text>
</comment>
<feature type="compositionally biased region" description="Basic and acidic residues" evidence="1">
    <location>
        <begin position="18"/>
        <end position="33"/>
    </location>
</feature>
<gene>
    <name evidence="2" type="ORF">Agub_g10024</name>
</gene>
<feature type="compositionally biased region" description="Pro residues" evidence="1">
    <location>
        <begin position="106"/>
        <end position="126"/>
    </location>
</feature>
<organism evidence="2 3">
    <name type="scientific">Astrephomene gubernaculifera</name>
    <dbReference type="NCBI Taxonomy" id="47775"/>
    <lineage>
        <taxon>Eukaryota</taxon>
        <taxon>Viridiplantae</taxon>
        <taxon>Chlorophyta</taxon>
        <taxon>core chlorophytes</taxon>
        <taxon>Chlorophyceae</taxon>
        <taxon>CS clade</taxon>
        <taxon>Chlamydomonadales</taxon>
        <taxon>Astrephomenaceae</taxon>
        <taxon>Astrephomene</taxon>
    </lineage>
</organism>
<feature type="region of interest" description="Disordered" evidence="1">
    <location>
        <begin position="290"/>
        <end position="310"/>
    </location>
</feature>